<reference evidence="9 10" key="2">
    <citation type="submission" date="2019-06" db="EMBL/GenBank/DDBJ databases">
        <title>Martelella lutilitoris sp. nov., isolated from a tidal mudflat.</title>
        <authorList>
            <person name="Kim Y.-J."/>
        </authorList>
    </citation>
    <scope>NUCLEOTIDE SEQUENCE [LARGE SCALE GENOMIC DNA]</scope>
    <source>
        <strain evidence="9 10">GH2-6</strain>
    </source>
</reference>
<feature type="domain" description="ABC transporter" evidence="8">
    <location>
        <begin position="6"/>
        <end position="257"/>
    </location>
</feature>
<keyword evidence="10" id="KW-1185">Reference proteome</keyword>
<keyword evidence="6 9" id="KW-0067">ATP-binding</keyword>
<dbReference type="GO" id="GO:0016887">
    <property type="term" value="F:ATP hydrolysis activity"/>
    <property type="evidence" value="ECO:0007669"/>
    <property type="project" value="InterPro"/>
</dbReference>
<dbReference type="AlphaFoldDB" id="A0A5C4JSI4"/>
<evidence type="ECO:0000256" key="2">
    <source>
        <dbReference type="ARBA" id="ARBA00005417"/>
    </source>
</evidence>
<dbReference type="RefSeq" id="WP_138747890.1">
    <property type="nucleotide sequence ID" value="NZ_VCLB01000004.1"/>
</dbReference>
<dbReference type="OrthoDB" id="9815712at2"/>
<dbReference type="GO" id="GO:0055085">
    <property type="term" value="P:transmembrane transport"/>
    <property type="evidence" value="ECO:0007669"/>
    <property type="project" value="UniProtKB-ARBA"/>
</dbReference>
<dbReference type="GO" id="GO:0015833">
    <property type="term" value="P:peptide transport"/>
    <property type="evidence" value="ECO:0007669"/>
    <property type="project" value="InterPro"/>
</dbReference>
<comment type="subcellular location">
    <subcellularLocation>
        <location evidence="1">Cell inner membrane</location>
        <topology evidence="1">Peripheral membrane protein</topology>
    </subcellularLocation>
</comment>
<dbReference type="PANTHER" id="PTHR43297">
    <property type="entry name" value="OLIGOPEPTIDE TRANSPORT ATP-BINDING PROTEIN APPD"/>
    <property type="match status" value="1"/>
</dbReference>
<dbReference type="InterPro" id="IPR003439">
    <property type="entry name" value="ABC_transporter-like_ATP-bd"/>
</dbReference>
<dbReference type="Pfam" id="PF00005">
    <property type="entry name" value="ABC_tran"/>
    <property type="match status" value="1"/>
</dbReference>
<dbReference type="NCBIfam" id="TIGR01727">
    <property type="entry name" value="oligo_HPY"/>
    <property type="match status" value="1"/>
</dbReference>
<dbReference type="EMBL" id="VCLB01000004">
    <property type="protein sequence ID" value="TNB48182.1"/>
    <property type="molecule type" value="Genomic_DNA"/>
</dbReference>
<evidence type="ECO:0000313" key="9">
    <source>
        <dbReference type="EMBL" id="TNB48182.1"/>
    </source>
</evidence>
<evidence type="ECO:0000259" key="8">
    <source>
        <dbReference type="PROSITE" id="PS50893"/>
    </source>
</evidence>
<keyword evidence="3" id="KW-0813">Transport</keyword>
<dbReference type="SMART" id="SM00382">
    <property type="entry name" value="AAA"/>
    <property type="match status" value="1"/>
</dbReference>
<proteinExistence type="inferred from homology"/>
<dbReference type="SUPFAM" id="SSF52540">
    <property type="entry name" value="P-loop containing nucleoside triphosphate hydrolases"/>
    <property type="match status" value="1"/>
</dbReference>
<organism evidence="9 10">
    <name type="scientific">Martelella lutilitoris</name>
    <dbReference type="NCBI Taxonomy" id="2583532"/>
    <lineage>
        <taxon>Bacteria</taxon>
        <taxon>Pseudomonadati</taxon>
        <taxon>Pseudomonadota</taxon>
        <taxon>Alphaproteobacteria</taxon>
        <taxon>Hyphomicrobiales</taxon>
        <taxon>Aurantimonadaceae</taxon>
        <taxon>Martelella</taxon>
    </lineage>
</organism>
<accession>A0A5C4JSI4</accession>
<dbReference type="InterPro" id="IPR017871">
    <property type="entry name" value="ABC_transporter-like_CS"/>
</dbReference>
<comment type="similarity">
    <text evidence="2">Belongs to the ABC transporter superfamily.</text>
</comment>
<dbReference type="InterPro" id="IPR027417">
    <property type="entry name" value="P-loop_NTPase"/>
</dbReference>
<dbReference type="FunFam" id="3.40.50.300:FF:000016">
    <property type="entry name" value="Oligopeptide ABC transporter ATP-binding component"/>
    <property type="match status" value="1"/>
</dbReference>
<keyword evidence="7" id="KW-0472">Membrane</keyword>
<evidence type="ECO:0000256" key="1">
    <source>
        <dbReference type="ARBA" id="ARBA00004417"/>
    </source>
</evidence>
<keyword evidence="5" id="KW-0547">Nucleotide-binding</keyword>
<dbReference type="InterPro" id="IPR013563">
    <property type="entry name" value="Oligopep_ABC_C"/>
</dbReference>
<dbReference type="GO" id="GO:0005886">
    <property type="term" value="C:plasma membrane"/>
    <property type="evidence" value="ECO:0007669"/>
    <property type="project" value="UniProtKB-SubCell"/>
</dbReference>
<dbReference type="InterPro" id="IPR003593">
    <property type="entry name" value="AAA+_ATPase"/>
</dbReference>
<keyword evidence="4" id="KW-1003">Cell membrane</keyword>
<name>A0A5C4JSI4_9HYPH</name>
<sequence>MSETFLSVDNLSLIFSGKAGVHHALTDVSFHVDRGEILSFVGESGCGKSVTAMSVMRLLPRHGVEYPSGSIVLDGEDLLQKSEREMRAIRGGRIGMIFQDPMTSFTPVHTIGMQIAETVSRHRGVSKKAAMTRALEMLDLVRIPDAKNRITAYPHELSGGMRQRVMIAMALACDPELLIADEPTTALDVTVQAEILELIADLRRDLSMSVILITHDLGVVAETADRVMVMYAGRVVEEGAVASVLGNPAHGYTAGLIEALPLSGSAYHRQPLKEIPGAVPRLDHLVDHCIYADRCAFATAECRNALPAGHVVGKRHLAACFNSGAVSSALSGNEIVRAWQ</sequence>
<gene>
    <name evidence="9" type="ORF">FF124_07535</name>
</gene>
<protein>
    <submittedName>
        <fullName evidence="9">ABC transporter ATP-binding protein</fullName>
    </submittedName>
</protein>
<dbReference type="InterPro" id="IPR050388">
    <property type="entry name" value="ABC_Ni/Peptide_Import"/>
</dbReference>
<dbReference type="PROSITE" id="PS00211">
    <property type="entry name" value="ABC_TRANSPORTER_1"/>
    <property type="match status" value="1"/>
</dbReference>
<dbReference type="PANTHER" id="PTHR43297:SF2">
    <property type="entry name" value="DIPEPTIDE TRANSPORT ATP-BINDING PROTEIN DPPD"/>
    <property type="match status" value="1"/>
</dbReference>
<comment type="caution">
    <text evidence="9">The sequence shown here is derived from an EMBL/GenBank/DDBJ whole genome shotgun (WGS) entry which is preliminary data.</text>
</comment>
<evidence type="ECO:0000313" key="10">
    <source>
        <dbReference type="Proteomes" id="UP000307874"/>
    </source>
</evidence>
<dbReference type="Pfam" id="PF08352">
    <property type="entry name" value="oligo_HPY"/>
    <property type="match status" value="1"/>
</dbReference>
<reference evidence="9 10" key="1">
    <citation type="submission" date="2019-05" db="EMBL/GenBank/DDBJ databases">
        <authorList>
            <person name="Lee S.D."/>
        </authorList>
    </citation>
    <scope>NUCLEOTIDE SEQUENCE [LARGE SCALE GENOMIC DNA]</scope>
    <source>
        <strain evidence="9 10">GH2-6</strain>
    </source>
</reference>
<dbReference type="Gene3D" id="3.40.50.300">
    <property type="entry name" value="P-loop containing nucleotide triphosphate hydrolases"/>
    <property type="match status" value="1"/>
</dbReference>
<dbReference type="Proteomes" id="UP000307874">
    <property type="component" value="Unassembled WGS sequence"/>
</dbReference>
<evidence type="ECO:0000256" key="6">
    <source>
        <dbReference type="ARBA" id="ARBA00022840"/>
    </source>
</evidence>
<dbReference type="GO" id="GO:0005524">
    <property type="term" value="F:ATP binding"/>
    <property type="evidence" value="ECO:0007669"/>
    <property type="project" value="UniProtKB-KW"/>
</dbReference>
<evidence type="ECO:0000256" key="4">
    <source>
        <dbReference type="ARBA" id="ARBA00022475"/>
    </source>
</evidence>
<evidence type="ECO:0000256" key="5">
    <source>
        <dbReference type="ARBA" id="ARBA00022741"/>
    </source>
</evidence>
<evidence type="ECO:0000256" key="3">
    <source>
        <dbReference type="ARBA" id="ARBA00022448"/>
    </source>
</evidence>
<dbReference type="PROSITE" id="PS50893">
    <property type="entry name" value="ABC_TRANSPORTER_2"/>
    <property type="match status" value="1"/>
</dbReference>
<evidence type="ECO:0000256" key="7">
    <source>
        <dbReference type="ARBA" id="ARBA00023136"/>
    </source>
</evidence>
<dbReference type="CDD" id="cd03257">
    <property type="entry name" value="ABC_NikE_OppD_transporters"/>
    <property type="match status" value="1"/>
</dbReference>